<proteinExistence type="predicted"/>
<name>A0ACB7J8G7_PLECO</name>
<keyword evidence="2" id="KW-1185">Reference proteome</keyword>
<evidence type="ECO:0000313" key="1">
    <source>
        <dbReference type="EMBL" id="KAG9226868.1"/>
    </source>
</evidence>
<dbReference type="Proteomes" id="UP000824881">
    <property type="component" value="Unassembled WGS sequence"/>
</dbReference>
<reference evidence="1 2" key="1">
    <citation type="journal article" date="2021" name="Appl. Environ. Microbiol.">
        <title>Genetic linkage and physical mapping for an oyster mushroom Pleurotus cornucopiae and QTL analysis for the trait cap color.</title>
        <authorList>
            <person name="Zhang Y."/>
            <person name="Gao W."/>
            <person name="Sonnenberg A."/>
            <person name="Chen Q."/>
            <person name="Zhang J."/>
            <person name="Huang C."/>
        </authorList>
    </citation>
    <scope>NUCLEOTIDE SEQUENCE [LARGE SCALE GENOMIC DNA]</scope>
    <source>
        <strain evidence="1">CCMSSC00406</strain>
    </source>
</reference>
<evidence type="ECO:0000313" key="2">
    <source>
        <dbReference type="Proteomes" id="UP000824881"/>
    </source>
</evidence>
<organism evidence="1 2">
    <name type="scientific">Pleurotus cornucopiae</name>
    <name type="common">Cornucopia mushroom</name>
    <dbReference type="NCBI Taxonomy" id="5321"/>
    <lineage>
        <taxon>Eukaryota</taxon>
        <taxon>Fungi</taxon>
        <taxon>Dikarya</taxon>
        <taxon>Basidiomycota</taxon>
        <taxon>Agaricomycotina</taxon>
        <taxon>Agaricomycetes</taxon>
        <taxon>Agaricomycetidae</taxon>
        <taxon>Agaricales</taxon>
        <taxon>Pleurotineae</taxon>
        <taxon>Pleurotaceae</taxon>
        <taxon>Pleurotus</taxon>
    </lineage>
</organism>
<accession>A0ACB7J8G7</accession>
<sequence>MPQTSKKTGTNVQKAHDKESKRARGAMSCAECRRLKLKCDKTVPCSRRRGCESICPNGSLITGQGTRFVLADTEKLHQKIGQMSDRIRQLEDALFVLQSSLTSETHPLLTRDLLQIKSSIDLHSAVDSQDGAVEHEDIDESQYIDSFGTLAIRDDGAATFYGRSAGSESLLKDEEASPPPESAPQSMRNTPTWQNALPSSITELSSSFPFAGNSSGVNLEQMVDEFLPRWGDAWRLCEFYLEQAPWFFGAVTKRQVHEEILPLWYSEAACMVPNTSFPPHNQPHMQNAGQFAAASVPTPKGTAHDLALLFVIFCFGALTDNELPPAPDNPIAHQYFQLTRAALSMEPVIDRPPSVATVQVLSLMAIYEGLCSGENSIERTWALMGLATKLAQSIGLHKDCARFKLSPSEVQKRRALFWELFITDCWQSLATGRLPSFSLPFVDCELPSDPDQTMAADGSIQPSFPFWKARFGAECVSAVVQGTLTSRAPKYSIILQLDRKIRDMTLPKYSLEPPPQGLGLSQTMQHFMPINYRELTLLYVHRCFFAHAVSSHPSDPLKSPYAPSFLAGYRSACELISGLAMQFSMFPAQIARFWVLWTHAFSSSVMLSSVVIHCTKNKVAAAAIIELKKAHELFEKASRYGGRAVKFLPIIQRLWLKAQKVYQDAHNGIHHPGSNDIFTLSSGQKPDELSIFGGKTHSIVTKVASPQTGSTSQSPASSSRPNSTSAHESITSNPAFSGMHPSLAEQMHSFESHIQAQIRNAQHVVQDDTVPAPLHQHQYSHPPQHPPQHPHQHPPPHQHQPEPQPQHQHQYQYEHQHQHQSTVAREAQPPPDQFAYSSQTNPPPVPPQHHLYHNQYQPGPAVQTHPPPAMSRLPQPRGTQPSYQHPEPQTSTHAHHVHPSRPHPSHAQPVPRPAPASAPIHNPPPAISPSQIYHQHEHHHYHHPRHVAYEEQTLPPPPPYEQEEVNQLHAPQTTYDTNRLQHAIRSEYHEPAPALASASTAPYQHTALPVTAHYHQPQAQAEPQPQPEAQPYHPPEEHRNTYYNQQTHYHAQAAHPHSQPQAQAVSDGYTYATRQEPETRQTTYSHSTDYGAEATAYPSPQSVGDPQSQPPSAVSENWPVNPAVQQYYGHPDHTTAQNSYASQHYTPVAALQGIAADDNSLQETWLSYMNQVGSPRNLFDD</sequence>
<comment type="caution">
    <text evidence="1">The sequence shown here is derived from an EMBL/GenBank/DDBJ whole genome shotgun (WGS) entry which is preliminary data.</text>
</comment>
<dbReference type="EMBL" id="WQMT02000002">
    <property type="protein sequence ID" value="KAG9226868.1"/>
    <property type="molecule type" value="Genomic_DNA"/>
</dbReference>
<protein>
    <submittedName>
        <fullName evidence="1">Uncharacterized protein</fullName>
    </submittedName>
</protein>
<gene>
    <name evidence="1" type="ORF">CCMSSC00406_0003459</name>
</gene>